<keyword evidence="1" id="KW-0812">Transmembrane</keyword>
<organism evidence="2">
    <name type="scientific">marine sediment metagenome</name>
    <dbReference type="NCBI Taxonomy" id="412755"/>
    <lineage>
        <taxon>unclassified sequences</taxon>
        <taxon>metagenomes</taxon>
        <taxon>ecological metagenomes</taxon>
    </lineage>
</organism>
<reference evidence="2" key="1">
    <citation type="journal article" date="2014" name="Front. Microbiol.">
        <title>High frequency of phylogenetically diverse reductive dehalogenase-homologous genes in deep subseafloor sedimentary metagenomes.</title>
        <authorList>
            <person name="Kawai M."/>
            <person name="Futagami T."/>
            <person name="Toyoda A."/>
            <person name="Takaki Y."/>
            <person name="Nishi S."/>
            <person name="Hori S."/>
            <person name="Arai W."/>
            <person name="Tsubouchi T."/>
            <person name="Morono Y."/>
            <person name="Uchiyama I."/>
            <person name="Ito T."/>
            <person name="Fujiyama A."/>
            <person name="Inagaki F."/>
            <person name="Takami H."/>
        </authorList>
    </citation>
    <scope>NUCLEOTIDE SEQUENCE</scope>
    <source>
        <strain evidence="2">Expedition CK06-06</strain>
    </source>
</reference>
<comment type="caution">
    <text evidence="2">The sequence shown here is derived from an EMBL/GenBank/DDBJ whole genome shotgun (WGS) entry which is preliminary data.</text>
</comment>
<dbReference type="EMBL" id="BART01019374">
    <property type="protein sequence ID" value="GAG85383.1"/>
    <property type="molecule type" value="Genomic_DNA"/>
</dbReference>
<evidence type="ECO:0000313" key="2">
    <source>
        <dbReference type="EMBL" id="GAG85383.1"/>
    </source>
</evidence>
<keyword evidence="1" id="KW-0472">Membrane</keyword>
<evidence type="ECO:0000256" key="1">
    <source>
        <dbReference type="SAM" id="Phobius"/>
    </source>
</evidence>
<proteinExistence type="predicted"/>
<feature type="transmembrane region" description="Helical" evidence="1">
    <location>
        <begin position="7"/>
        <end position="28"/>
    </location>
</feature>
<gene>
    <name evidence="2" type="ORF">S01H4_36278</name>
</gene>
<name>X1BMS6_9ZZZZ</name>
<keyword evidence="1" id="KW-1133">Transmembrane helix</keyword>
<protein>
    <submittedName>
        <fullName evidence="2">Uncharacterized protein</fullName>
    </submittedName>
</protein>
<accession>X1BMS6</accession>
<feature type="transmembrane region" description="Helical" evidence="1">
    <location>
        <begin position="140"/>
        <end position="160"/>
    </location>
</feature>
<sequence>MQKKTYIYFILSVIGFFFLLTIPDTIAVSDTIVLEYNEEEAVKINPKRKVDWSFTGTNQNVNITLHSYSESCYLADSWHRIVSEGHDSDSGSWSVQMHSVCDPSEQENTPPFYFVFLNRDPDQETTTVTYTLDVDPSPSIPGYNGIIIISSLAMVAIVALKRYTKTK</sequence>
<dbReference type="AlphaFoldDB" id="X1BMS6"/>